<dbReference type="CDD" id="cd14798">
    <property type="entry name" value="RX-CC_like"/>
    <property type="match status" value="2"/>
</dbReference>
<dbReference type="EMBL" id="CP144753">
    <property type="protein sequence ID" value="WVZ94836.1"/>
    <property type="molecule type" value="Genomic_DNA"/>
</dbReference>
<evidence type="ECO:0000256" key="1">
    <source>
        <dbReference type="ARBA" id="ARBA00008894"/>
    </source>
</evidence>
<dbReference type="GO" id="GO:0043531">
    <property type="term" value="F:ADP binding"/>
    <property type="evidence" value="ECO:0007669"/>
    <property type="project" value="InterPro"/>
</dbReference>
<protein>
    <submittedName>
        <fullName evidence="12">Uncharacterized protein</fullName>
    </submittedName>
</protein>
<keyword evidence="2" id="KW-0433">Leucine-rich repeat</keyword>
<evidence type="ECO:0000259" key="10">
    <source>
        <dbReference type="Pfam" id="PF23559"/>
    </source>
</evidence>
<reference evidence="12 13" key="1">
    <citation type="submission" date="2024-02" db="EMBL/GenBank/DDBJ databases">
        <title>High-quality chromosome-scale genome assembly of Pensacola bahiagrass (Paspalum notatum Flugge var. saurae).</title>
        <authorList>
            <person name="Vega J.M."/>
            <person name="Podio M."/>
            <person name="Orjuela J."/>
            <person name="Siena L.A."/>
            <person name="Pessino S.C."/>
            <person name="Combes M.C."/>
            <person name="Mariac C."/>
            <person name="Albertini E."/>
            <person name="Pupilli F."/>
            <person name="Ortiz J.P.A."/>
            <person name="Leblanc O."/>
        </authorList>
    </citation>
    <scope>NUCLEOTIDE SEQUENCE [LARGE SCALE GENOMIC DNA]</scope>
    <source>
        <strain evidence="12">R1</strain>
        <tissue evidence="12">Leaf</tissue>
    </source>
</reference>
<evidence type="ECO:0000259" key="8">
    <source>
        <dbReference type="Pfam" id="PF00931"/>
    </source>
</evidence>
<keyword evidence="5" id="KW-0611">Plant defense</keyword>
<dbReference type="InterPro" id="IPR055414">
    <property type="entry name" value="LRR_R13L4/SHOC2-like"/>
</dbReference>
<feature type="domain" description="Disease resistance N-terminal" evidence="9">
    <location>
        <begin position="513"/>
        <end position="604"/>
    </location>
</feature>
<dbReference type="InterPro" id="IPR038005">
    <property type="entry name" value="RX-like_CC"/>
</dbReference>
<evidence type="ECO:0000313" key="13">
    <source>
        <dbReference type="Proteomes" id="UP001341281"/>
    </source>
</evidence>
<feature type="compositionally biased region" description="Basic and acidic residues" evidence="7">
    <location>
        <begin position="377"/>
        <end position="395"/>
    </location>
</feature>
<gene>
    <name evidence="12" type="ORF">U9M48_040678</name>
</gene>
<evidence type="ECO:0000256" key="5">
    <source>
        <dbReference type="ARBA" id="ARBA00022821"/>
    </source>
</evidence>
<dbReference type="PANTHER" id="PTHR19338:SF65">
    <property type="entry name" value="OS06G0163900 PROTEIN"/>
    <property type="match status" value="1"/>
</dbReference>
<dbReference type="Proteomes" id="UP001341281">
    <property type="component" value="Chromosome 09"/>
</dbReference>
<dbReference type="FunFam" id="3.40.50.300:FF:001091">
    <property type="entry name" value="Probable disease resistance protein At1g61300"/>
    <property type="match status" value="1"/>
</dbReference>
<dbReference type="Pfam" id="PF23598">
    <property type="entry name" value="LRR_14"/>
    <property type="match status" value="1"/>
</dbReference>
<dbReference type="InterPro" id="IPR032675">
    <property type="entry name" value="LRR_dom_sf"/>
</dbReference>
<comment type="similarity">
    <text evidence="1">Belongs to the disease resistance NB-LRR family.</text>
</comment>
<feature type="domain" description="Disease resistance N-terminal" evidence="9">
    <location>
        <begin position="59"/>
        <end position="148"/>
    </location>
</feature>
<dbReference type="SUPFAM" id="SSF52540">
    <property type="entry name" value="P-loop containing nucleoside triphosphate hydrolases"/>
    <property type="match status" value="2"/>
</dbReference>
<organism evidence="12 13">
    <name type="scientific">Paspalum notatum var. saurae</name>
    <dbReference type="NCBI Taxonomy" id="547442"/>
    <lineage>
        <taxon>Eukaryota</taxon>
        <taxon>Viridiplantae</taxon>
        <taxon>Streptophyta</taxon>
        <taxon>Embryophyta</taxon>
        <taxon>Tracheophyta</taxon>
        <taxon>Spermatophyta</taxon>
        <taxon>Magnoliopsida</taxon>
        <taxon>Liliopsida</taxon>
        <taxon>Poales</taxon>
        <taxon>Poaceae</taxon>
        <taxon>PACMAD clade</taxon>
        <taxon>Panicoideae</taxon>
        <taxon>Andropogonodae</taxon>
        <taxon>Paspaleae</taxon>
        <taxon>Paspalinae</taxon>
        <taxon>Paspalum</taxon>
    </lineage>
</organism>
<feature type="region of interest" description="Disordered" evidence="7">
    <location>
        <begin position="1453"/>
        <end position="1481"/>
    </location>
</feature>
<keyword evidence="6" id="KW-0175">Coiled coil</keyword>
<dbReference type="InterPro" id="IPR041118">
    <property type="entry name" value="Rx_N"/>
</dbReference>
<dbReference type="Gene3D" id="3.80.10.10">
    <property type="entry name" value="Ribonuclease Inhibitor"/>
    <property type="match status" value="1"/>
</dbReference>
<feature type="domain" description="NB-ARC" evidence="8">
    <location>
        <begin position="235"/>
        <end position="327"/>
    </location>
</feature>
<dbReference type="Gene3D" id="3.40.50.300">
    <property type="entry name" value="P-loop containing nucleotide triphosphate hydrolases"/>
    <property type="match status" value="2"/>
</dbReference>
<dbReference type="InterPro" id="IPR042197">
    <property type="entry name" value="Apaf_helical"/>
</dbReference>
<proteinExistence type="inferred from homology"/>
<evidence type="ECO:0000259" key="11">
    <source>
        <dbReference type="Pfam" id="PF23598"/>
    </source>
</evidence>
<keyword evidence="3" id="KW-0677">Repeat</keyword>
<dbReference type="Pfam" id="PF23559">
    <property type="entry name" value="WHD_DRP"/>
    <property type="match status" value="1"/>
</dbReference>
<dbReference type="GO" id="GO:0002758">
    <property type="term" value="P:innate immune response-activating signaling pathway"/>
    <property type="evidence" value="ECO:0007669"/>
    <property type="project" value="UniProtKB-ARBA"/>
</dbReference>
<evidence type="ECO:0000256" key="3">
    <source>
        <dbReference type="ARBA" id="ARBA00022737"/>
    </source>
</evidence>
<feature type="region of interest" description="Disordered" evidence="7">
    <location>
        <begin position="350"/>
        <end position="399"/>
    </location>
</feature>
<dbReference type="Gene3D" id="1.10.10.10">
    <property type="entry name" value="Winged helix-like DNA-binding domain superfamily/Winged helix DNA-binding domain"/>
    <property type="match status" value="1"/>
</dbReference>
<evidence type="ECO:0000256" key="4">
    <source>
        <dbReference type="ARBA" id="ARBA00022741"/>
    </source>
</evidence>
<dbReference type="PRINTS" id="PR00364">
    <property type="entry name" value="DISEASERSIST"/>
</dbReference>
<dbReference type="Pfam" id="PF00931">
    <property type="entry name" value="NB-ARC"/>
    <property type="match status" value="2"/>
</dbReference>
<name>A0AAQ3XCM2_PASNO</name>
<dbReference type="SUPFAM" id="SSF52058">
    <property type="entry name" value="L domain-like"/>
    <property type="match status" value="1"/>
</dbReference>
<sequence length="1481" mass="167272">MARADREHGGPAGILGLFHKFKRLVSRHEIANELQLYKNSRLTRWRRARAALVTISTGVMKPLLSKLAKQLEEEFVKLKGVHKQISFLRDELSAMAPTLEMLADAEQLDPQTKQWRDKLRELSYDLEDCIDGFMVRVDHERDGHSGFFKRFKRKLEKLKTRHEIANQIEQLKACVIETSERHKRYTLDHLKQNSTNSSIDPRLQAMHEDIENLVGIDDPKKDVIELLNMEMNGSSTKLKVVSIAGCGGQGKTTLARQVYDTIRSGFSGAASGFSCAAFVSVSRTPNVRKILIHIADGVKFTGINIQDDDVQQLIAKLKEHLHDKRYLNEETGGLFIEWFEIWQIREEQAGQATDGETGQEEETNKGEEDDQTDEEKTDEKEHSADDRVNNAKPRTEYGGNGAMHRAIIGFKVSHVTVRYPHPPLLFSSGTPIIHAVLHLGVLPLLISIITSHRCRCLEAPAAGSAVRRPAINQATASCSHGVTVSSAHNTTRSREQSFMAGPPSPPVSASMGVMDQLLPKLSMLLAEEYDKLRGVSKQIKFLRSELGAMSVALQVLADAEHLSDQMKRWRDQVRELAYDIEDCIDAFMARADRERGGPTGILGLFHKFKRLVSRHEIANELQELKARAIEASERYQRYGFIEQVSKSRTCVVDPRLPALYEDIEKLVGIDGPKEEVMELLSMEMNGGASARRLRVVAIAGCGGLGKTTLAKQVYDSVKSQFTCAAFVSVSQSPDVRKILRDIAKAVGLIQNTHDDDDERQLIDKLREHLQDKRYFVVLDDVWDLEAWKFIKPALLNNDSGSRIITTTRNTTVALSFSPQGSNVYQMKPLSFSDSKKLLFKRAFGSENLCCTHLGSVPNELLKRCHGLPLAIIAISSILVDQHAKGEWDRVLSDIGSALARNPGAGTITTILSLSYFDCPRHLRSCLLYLSVFPEDYEIKKQHLINKWIAEGFINEEEGQTKYETGEDYFNDLINRSMIQPVDVKYGQAKACRVHDIILDYIKCKAAEENFVTSSDVVKHGYSSDYKVRRLCVHNQSEENATLWASLSLSQVRSVSIFGLPVNTFLLFSSTLRVLDLEEYRGMMKDHNLASIEKLFRLLYLRLCSRSIHKLPEKIGELQYLQTLDVRGTSIEELPPAITKLQRLTHLYVNREVRFPDGMIAQMLSLEELRLYGVQSLKQWNSLKEFSKLTKLRTLEIKWNFDLPDGSEGISQAKVIQTYVGTLLSLCNLQNLLITDASRMYPLSLDSWHPAAPCSLRKLWIKGFPIYKVPNWILSLGNLGVLKLWIFCLTPKDVEILGAIPSLVFLKLTTAGGSNGRIGIHGSKGFRSLKYFYLSIGCCGTALEFEAGSLPKVEHLNLVLCVHKMECRNGAYNLGIQHLSALCKIEFQIRGYRWDDNRCGAMVNAYDDTIRCVLRDISAAVEALPNQPTIRFENAKRDQCDHFKYQDKIDEEEEVKHMDVGEKEHTDDQEEIDNEKNMVRPR</sequence>
<accession>A0AAQ3XCM2</accession>
<dbReference type="GO" id="GO:0042742">
    <property type="term" value="P:defense response to bacterium"/>
    <property type="evidence" value="ECO:0007669"/>
    <property type="project" value="UniProtKB-ARBA"/>
</dbReference>
<evidence type="ECO:0000256" key="6">
    <source>
        <dbReference type="ARBA" id="ARBA00023054"/>
    </source>
</evidence>
<feature type="domain" description="NB-ARC" evidence="8">
    <location>
        <begin position="674"/>
        <end position="844"/>
    </location>
</feature>
<evidence type="ECO:0000313" key="12">
    <source>
        <dbReference type="EMBL" id="WVZ94836.1"/>
    </source>
</evidence>
<keyword evidence="4" id="KW-0547">Nucleotide-binding</keyword>
<evidence type="ECO:0000259" key="9">
    <source>
        <dbReference type="Pfam" id="PF18052"/>
    </source>
</evidence>
<dbReference type="FunFam" id="1.10.10.10:FF:000322">
    <property type="entry name" value="Probable disease resistance protein At1g63360"/>
    <property type="match status" value="1"/>
</dbReference>
<dbReference type="Pfam" id="PF18052">
    <property type="entry name" value="Rx_N"/>
    <property type="match status" value="2"/>
</dbReference>
<feature type="compositionally biased region" description="Basic and acidic residues" evidence="7">
    <location>
        <begin position="1453"/>
        <end position="1465"/>
    </location>
</feature>
<dbReference type="PANTHER" id="PTHR19338">
    <property type="entry name" value="TRANSLOCASE OF INNER MITOCHONDRIAL MEMBRANE 13 HOMOLOG"/>
    <property type="match status" value="1"/>
</dbReference>
<dbReference type="InterPro" id="IPR036388">
    <property type="entry name" value="WH-like_DNA-bd_sf"/>
</dbReference>
<feature type="domain" description="Disease resistance R13L4/SHOC-2-like LRR" evidence="11">
    <location>
        <begin position="1050"/>
        <end position="1398"/>
    </location>
</feature>
<dbReference type="Gene3D" id="1.20.5.4130">
    <property type="match status" value="2"/>
</dbReference>
<dbReference type="InterPro" id="IPR002182">
    <property type="entry name" value="NB-ARC"/>
</dbReference>
<dbReference type="Gene3D" id="1.10.8.430">
    <property type="entry name" value="Helical domain of apoptotic protease-activating factors"/>
    <property type="match status" value="1"/>
</dbReference>
<dbReference type="GO" id="GO:0009626">
    <property type="term" value="P:plant-type hypersensitive response"/>
    <property type="evidence" value="ECO:0007669"/>
    <property type="project" value="UniProtKB-ARBA"/>
</dbReference>
<feature type="domain" description="Disease resistance protein winged helix" evidence="10">
    <location>
        <begin position="931"/>
        <end position="999"/>
    </location>
</feature>
<dbReference type="InterPro" id="IPR027417">
    <property type="entry name" value="P-loop_NTPase"/>
</dbReference>
<keyword evidence="13" id="KW-1185">Reference proteome</keyword>
<feature type="compositionally biased region" description="Acidic residues" evidence="7">
    <location>
        <begin position="357"/>
        <end position="376"/>
    </location>
</feature>
<dbReference type="InterPro" id="IPR058922">
    <property type="entry name" value="WHD_DRP"/>
</dbReference>
<evidence type="ECO:0000256" key="7">
    <source>
        <dbReference type="SAM" id="MobiDB-lite"/>
    </source>
</evidence>
<evidence type="ECO:0000256" key="2">
    <source>
        <dbReference type="ARBA" id="ARBA00022614"/>
    </source>
</evidence>